<dbReference type="EMBL" id="CP012333">
    <property type="protein sequence ID" value="AKU97117.1"/>
    <property type="molecule type" value="Genomic_DNA"/>
</dbReference>
<keyword evidence="5 6" id="KW-0472">Membrane</keyword>
<sequence length="317" mass="33550">MVAALGLLVVVIADRGEAARALRVVMHVRPGWLVLVAVLQIAFFFLTARMWLSIGKLLREPTSSLAGLFRLSLATTFADLTMPTGGVAGYAFLERGLRARGLSTIGAPEVAALELLGFYAAQLLAVVASMIVFVVRDQWSPAARAVSIAALVVALVTPLVVLTASTAVIRLLPARLREKRFVAHVAQLHEELVATVRRGPRYVLVPALYKIAMYVVQGLAFAASFAAFGERLPADEAVAIHTVATTAVTATFLPGGIGGFEAASIILSRAAHASDAGALSAVLFFRALTFWLPLVPGAIATQLELRSFEKIGQPSNA</sequence>
<dbReference type="PANTHER" id="PTHR39087">
    <property type="entry name" value="UPF0104 MEMBRANE PROTEIN MJ1595"/>
    <property type="match status" value="1"/>
</dbReference>
<gene>
    <name evidence="7" type="ORF">AKJ09_03781</name>
</gene>
<feature type="transmembrane region" description="Helical" evidence="6">
    <location>
        <begin position="31"/>
        <end position="52"/>
    </location>
</feature>
<accession>A0A0K1PUB5</accession>
<dbReference type="Pfam" id="PF03706">
    <property type="entry name" value="LPG_synthase_TM"/>
    <property type="match status" value="1"/>
</dbReference>
<feature type="transmembrane region" description="Helical" evidence="6">
    <location>
        <begin position="110"/>
        <end position="135"/>
    </location>
</feature>
<dbReference type="InterPro" id="IPR022791">
    <property type="entry name" value="L-PG_synthase/AglD"/>
</dbReference>
<evidence type="ECO:0000256" key="2">
    <source>
        <dbReference type="ARBA" id="ARBA00022475"/>
    </source>
</evidence>
<feature type="transmembrane region" description="Helical" evidence="6">
    <location>
        <begin position="147"/>
        <end position="172"/>
    </location>
</feature>
<feature type="transmembrane region" description="Helical" evidence="6">
    <location>
        <begin position="207"/>
        <end position="228"/>
    </location>
</feature>
<evidence type="ECO:0000256" key="3">
    <source>
        <dbReference type="ARBA" id="ARBA00022692"/>
    </source>
</evidence>
<dbReference type="STRING" id="1391654.AKJ09_03781"/>
<evidence type="ECO:0000313" key="8">
    <source>
        <dbReference type="Proteomes" id="UP000064967"/>
    </source>
</evidence>
<dbReference type="Proteomes" id="UP000064967">
    <property type="component" value="Chromosome"/>
</dbReference>
<keyword evidence="4 6" id="KW-1133">Transmembrane helix</keyword>
<dbReference type="GO" id="GO:0005886">
    <property type="term" value="C:plasma membrane"/>
    <property type="evidence" value="ECO:0007669"/>
    <property type="project" value="UniProtKB-SubCell"/>
</dbReference>
<reference evidence="7 8" key="1">
    <citation type="submission" date="2015-08" db="EMBL/GenBank/DDBJ databases">
        <authorList>
            <person name="Babu N.S."/>
            <person name="Beckwith C.J."/>
            <person name="Beseler K.G."/>
            <person name="Brison A."/>
            <person name="Carone J.V."/>
            <person name="Caskin T.P."/>
            <person name="Diamond M."/>
            <person name="Durham M.E."/>
            <person name="Foxe J.M."/>
            <person name="Go M."/>
            <person name="Henderson B.A."/>
            <person name="Jones I.B."/>
            <person name="McGettigan J.A."/>
            <person name="Micheletti S.J."/>
            <person name="Nasrallah M.E."/>
            <person name="Ortiz D."/>
            <person name="Piller C.R."/>
            <person name="Privatt S.R."/>
            <person name="Schneider S.L."/>
            <person name="Sharp S."/>
            <person name="Smith T.C."/>
            <person name="Stanton J.D."/>
            <person name="Ullery H.E."/>
            <person name="Wilson R.J."/>
            <person name="Serrano M.G."/>
            <person name="Buck G."/>
            <person name="Lee V."/>
            <person name="Wang Y."/>
            <person name="Carvalho R."/>
            <person name="Voegtly L."/>
            <person name="Shi R."/>
            <person name="Duckworth R."/>
            <person name="Johnson A."/>
            <person name="Loviza R."/>
            <person name="Walstead R."/>
            <person name="Shah Z."/>
            <person name="Kiflezghi M."/>
            <person name="Wade K."/>
            <person name="Ball S.L."/>
            <person name="Bradley K.W."/>
            <person name="Asai D.J."/>
            <person name="Bowman C.A."/>
            <person name="Russell D.A."/>
            <person name="Pope W.H."/>
            <person name="Jacobs-Sera D."/>
            <person name="Hendrix R.W."/>
            <person name="Hatfull G.F."/>
        </authorList>
    </citation>
    <scope>NUCLEOTIDE SEQUENCE [LARGE SCALE GENOMIC DNA]</scope>
    <source>
        <strain evidence="7 8">DSM 27648</strain>
    </source>
</reference>
<comment type="subcellular location">
    <subcellularLocation>
        <location evidence="1">Cell membrane</location>
        <topology evidence="1">Multi-pass membrane protein</topology>
    </subcellularLocation>
</comment>
<feature type="transmembrane region" description="Helical" evidence="6">
    <location>
        <begin position="279"/>
        <end position="299"/>
    </location>
</feature>
<evidence type="ECO:0000256" key="4">
    <source>
        <dbReference type="ARBA" id="ARBA00022989"/>
    </source>
</evidence>
<protein>
    <submittedName>
        <fullName evidence="7">Integral membrane protein</fullName>
    </submittedName>
</protein>
<dbReference type="KEGG" id="llu:AKJ09_03781"/>
<evidence type="ECO:0000256" key="5">
    <source>
        <dbReference type="ARBA" id="ARBA00023136"/>
    </source>
</evidence>
<feature type="transmembrane region" description="Helical" evidence="6">
    <location>
        <begin position="240"/>
        <end position="267"/>
    </location>
</feature>
<dbReference type="PANTHER" id="PTHR39087:SF2">
    <property type="entry name" value="UPF0104 MEMBRANE PROTEIN MJ1595"/>
    <property type="match status" value="1"/>
</dbReference>
<name>A0A0K1PUB5_9BACT</name>
<evidence type="ECO:0000256" key="6">
    <source>
        <dbReference type="SAM" id="Phobius"/>
    </source>
</evidence>
<keyword evidence="2" id="KW-1003">Cell membrane</keyword>
<keyword evidence="3 6" id="KW-0812">Transmembrane</keyword>
<dbReference type="AlphaFoldDB" id="A0A0K1PUB5"/>
<organism evidence="7 8">
    <name type="scientific">Labilithrix luteola</name>
    <dbReference type="NCBI Taxonomy" id="1391654"/>
    <lineage>
        <taxon>Bacteria</taxon>
        <taxon>Pseudomonadati</taxon>
        <taxon>Myxococcota</taxon>
        <taxon>Polyangia</taxon>
        <taxon>Polyangiales</taxon>
        <taxon>Labilitrichaceae</taxon>
        <taxon>Labilithrix</taxon>
    </lineage>
</organism>
<evidence type="ECO:0000313" key="7">
    <source>
        <dbReference type="EMBL" id="AKU97117.1"/>
    </source>
</evidence>
<proteinExistence type="predicted"/>
<keyword evidence="8" id="KW-1185">Reference proteome</keyword>
<evidence type="ECO:0000256" key="1">
    <source>
        <dbReference type="ARBA" id="ARBA00004651"/>
    </source>
</evidence>